<protein>
    <recommendedName>
        <fullName evidence="6">Mutator family transposase</fullName>
    </recommendedName>
</protein>
<name>A0A6J5F2S5_9BURK</name>
<dbReference type="Pfam" id="PF00872">
    <property type="entry name" value="Transposase_mut"/>
    <property type="match status" value="1"/>
</dbReference>
<sequence length="191" mass="21325">MGAEMNLLLSHSAGRSKSLRQANERNGAGSKTVITDRSSVQLDIPRDRDDSFEPIPTPKHERRFTGFDERIIAMYVRGMSVGEIQGFLTEPDGTEVSPDFISSVTDEVMAAALRWQSRPLETMYPATFFDSRCKFFELHANHTSQIAGQALSFVTVLYDIEREAAAWNVTIGSGFANARPNRYATRSVNGW</sequence>
<dbReference type="GO" id="GO:0006313">
    <property type="term" value="P:DNA transposition"/>
    <property type="evidence" value="ECO:0007669"/>
    <property type="project" value="UniProtKB-UniRule"/>
</dbReference>
<dbReference type="GO" id="GO:0003677">
    <property type="term" value="F:DNA binding"/>
    <property type="evidence" value="ECO:0007669"/>
    <property type="project" value="UniProtKB-UniRule"/>
</dbReference>
<dbReference type="PANTHER" id="PTHR33217">
    <property type="entry name" value="TRANSPOSASE FOR INSERTION SEQUENCE ELEMENT IS1081"/>
    <property type="match status" value="1"/>
</dbReference>
<evidence type="ECO:0000256" key="1">
    <source>
        <dbReference type="ARBA" id="ARBA00002190"/>
    </source>
</evidence>
<evidence type="ECO:0000256" key="4">
    <source>
        <dbReference type="ARBA" id="ARBA00023125"/>
    </source>
</evidence>
<dbReference type="EMBL" id="CADIKG010000043">
    <property type="protein sequence ID" value="CAB3772714.1"/>
    <property type="molecule type" value="Genomic_DNA"/>
</dbReference>
<dbReference type="PANTHER" id="PTHR33217:SF5">
    <property type="entry name" value="MUTATOR FAMILY TRANSPOSASE"/>
    <property type="match status" value="1"/>
</dbReference>
<evidence type="ECO:0000256" key="5">
    <source>
        <dbReference type="ARBA" id="ARBA00023172"/>
    </source>
</evidence>
<accession>A0A6J5F2S5</accession>
<keyword evidence="3 6" id="KW-0815">Transposition</keyword>
<gene>
    <name evidence="8" type="ORF">LMG29660_07204</name>
</gene>
<dbReference type="AlphaFoldDB" id="A0A6J5F2S5"/>
<evidence type="ECO:0000256" key="6">
    <source>
        <dbReference type="RuleBase" id="RU365089"/>
    </source>
</evidence>
<evidence type="ECO:0000256" key="7">
    <source>
        <dbReference type="SAM" id="MobiDB-lite"/>
    </source>
</evidence>
<feature type="region of interest" description="Disordered" evidence="7">
    <location>
        <begin position="12"/>
        <end position="34"/>
    </location>
</feature>
<dbReference type="InterPro" id="IPR001207">
    <property type="entry name" value="Transposase_mutator"/>
</dbReference>
<keyword evidence="5 6" id="KW-0233">DNA recombination</keyword>
<proteinExistence type="inferred from homology"/>
<evidence type="ECO:0000256" key="2">
    <source>
        <dbReference type="ARBA" id="ARBA00010961"/>
    </source>
</evidence>
<comment type="similarity">
    <text evidence="2 6">Belongs to the transposase mutator family.</text>
</comment>
<comment type="function">
    <text evidence="1 6">Required for the transposition of the insertion element.</text>
</comment>
<keyword evidence="6" id="KW-0814">Transposable element</keyword>
<evidence type="ECO:0000256" key="3">
    <source>
        <dbReference type="ARBA" id="ARBA00022578"/>
    </source>
</evidence>
<dbReference type="GO" id="GO:0004803">
    <property type="term" value="F:transposase activity"/>
    <property type="evidence" value="ECO:0007669"/>
    <property type="project" value="UniProtKB-UniRule"/>
</dbReference>
<evidence type="ECO:0000313" key="8">
    <source>
        <dbReference type="EMBL" id="CAB3772714.1"/>
    </source>
</evidence>
<reference evidence="8 9" key="1">
    <citation type="submission" date="2020-04" db="EMBL/GenBank/DDBJ databases">
        <authorList>
            <person name="De Canck E."/>
        </authorList>
    </citation>
    <scope>NUCLEOTIDE SEQUENCE [LARGE SCALE GENOMIC DNA]</scope>
    <source>
        <strain evidence="8 9">LMG 29660</strain>
    </source>
</reference>
<dbReference type="Proteomes" id="UP000494135">
    <property type="component" value="Unassembled WGS sequence"/>
</dbReference>
<keyword evidence="4 6" id="KW-0238">DNA-binding</keyword>
<evidence type="ECO:0000313" key="9">
    <source>
        <dbReference type="Proteomes" id="UP000494135"/>
    </source>
</evidence>
<organism evidence="8 9">
    <name type="scientific">Burkholderia puraquae</name>
    <dbReference type="NCBI Taxonomy" id="1904757"/>
    <lineage>
        <taxon>Bacteria</taxon>
        <taxon>Pseudomonadati</taxon>
        <taxon>Pseudomonadota</taxon>
        <taxon>Betaproteobacteria</taxon>
        <taxon>Burkholderiales</taxon>
        <taxon>Burkholderiaceae</taxon>
        <taxon>Burkholderia</taxon>
        <taxon>Burkholderia cepacia complex</taxon>
    </lineage>
</organism>